<dbReference type="AlphaFoldDB" id="A0A1X7R838"/>
<evidence type="ECO:0000256" key="1">
    <source>
        <dbReference type="ARBA" id="ARBA00001554"/>
    </source>
</evidence>
<dbReference type="GO" id="GO:0008124">
    <property type="term" value="F:4-alpha-hydroxytetrahydrobiopterin dehydratase activity"/>
    <property type="evidence" value="ECO:0007669"/>
    <property type="project" value="UniProtKB-EC"/>
</dbReference>
<comment type="similarity">
    <text evidence="2">Belongs to the pterin-4-alpha-carbinolamine dehydratase family.</text>
</comment>
<dbReference type="InterPro" id="IPR036428">
    <property type="entry name" value="PCD_sf"/>
</dbReference>
<dbReference type="Proteomes" id="UP000196158">
    <property type="component" value="Unassembled WGS sequence"/>
</dbReference>
<name>A0A1X7R838_9SACH</name>
<protein>
    <recommendedName>
        <fullName evidence="3">4a-hydroxytetrahydrobiopterin dehydratase</fullName>
        <ecNumber evidence="3">4.2.1.96</ecNumber>
    </recommendedName>
    <alternativeName>
        <fullName evidence="5">4-alpha-hydroxy-tetrahydropterin dehydratase</fullName>
    </alternativeName>
</protein>
<dbReference type="InterPro" id="IPR001533">
    <property type="entry name" value="Pterin_deHydtase"/>
</dbReference>
<dbReference type="STRING" id="1789683.A0A1X7R838"/>
<evidence type="ECO:0000313" key="7">
    <source>
        <dbReference type="Proteomes" id="UP000196158"/>
    </source>
</evidence>
<dbReference type="CDD" id="cd00488">
    <property type="entry name" value="PCD_DCoH"/>
    <property type="match status" value="1"/>
</dbReference>
<dbReference type="Gene3D" id="3.30.1360.20">
    <property type="entry name" value="Transcriptional coactivator/pterin dehydratase"/>
    <property type="match status" value="1"/>
</dbReference>
<sequence length="123" mass="14127">MYNKSLRVNAVKVGLKEVKGLLVDNAPLSQWQIRNNDSNLVRECTFKTFEQTWGFLTQVSMRAHLWGHHPTVTTTYNKVRIELTTHDIANDSTDLSNCGAISDIDIKLAKQIEKYLELYKSEE</sequence>
<dbReference type="SUPFAM" id="SSF55248">
    <property type="entry name" value="PCD-like"/>
    <property type="match status" value="1"/>
</dbReference>
<comment type="catalytic activity">
    <reaction evidence="1">
        <text>(4aS,6R)-4a-hydroxy-L-erythro-5,6,7,8-tetrahydrobiopterin = (6R)-L-erythro-6,7-dihydrobiopterin + H2O</text>
        <dbReference type="Rhea" id="RHEA:11920"/>
        <dbReference type="ChEBI" id="CHEBI:15377"/>
        <dbReference type="ChEBI" id="CHEBI:15642"/>
        <dbReference type="ChEBI" id="CHEBI:43120"/>
        <dbReference type="EC" id="4.2.1.96"/>
    </reaction>
</comment>
<accession>A0A1X7R838</accession>
<keyword evidence="4" id="KW-0456">Lyase</keyword>
<evidence type="ECO:0000256" key="3">
    <source>
        <dbReference type="ARBA" id="ARBA00013252"/>
    </source>
</evidence>
<keyword evidence="7" id="KW-1185">Reference proteome</keyword>
<organism evidence="6 7">
    <name type="scientific">Maudiozyma saulgeensis</name>
    <dbReference type="NCBI Taxonomy" id="1789683"/>
    <lineage>
        <taxon>Eukaryota</taxon>
        <taxon>Fungi</taxon>
        <taxon>Dikarya</taxon>
        <taxon>Ascomycota</taxon>
        <taxon>Saccharomycotina</taxon>
        <taxon>Saccharomycetes</taxon>
        <taxon>Saccharomycetales</taxon>
        <taxon>Saccharomycetaceae</taxon>
        <taxon>Maudiozyma</taxon>
    </lineage>
</organism>
<dbReference type="Pfam" id="PF01329">
    <property type="entry name" value="Pterin_4a"/>
    <property type="match status" value="1"/>
</dbReference>
<proteinExistence type="inferred from homology"/>
<dbReference type="EC" id="4.2.1.96" evidence="3"/>
<dbReference type="PANTHER" id="PTHR12599:SF0">
    <property type="entry name" value="PTERIN-4-ALPHA-CARBINOLAMINE DEHYDRATASE"/>
    <property type="match status" value="1"/>
</dbReference>
<dbReference type="EMBL" id="FXLY01000009">
    <property type="protein sequence ID" value="SMN21781.1"/>
    <property type="molecule type" value="Genomic_DNA"/>
</dbReference>
<dbReference type="PANTHER" id="PTHR12599">
    <property type="entry name" value="PTERIN-4-ALPHA-CARBINOLAMINE DEHYDRATASE"/>
    <property type="match status" value="1"/>
</dbReference>
<evidence type="ECO:0000256" key="4">
    <source>
        <dbReference type="ARBA" id="ARBA00023239"/>
    </source>
</evidence>
<reference evidence="6 7" key="1">
    <citation type="submission" date="2017-04" db="EMBL/GenBank/DDBJ databases">
        <authorList>
            <person name="Afonso C.L."/>
            <person name="Miller P.J."/>
            <person name="Scott M.A."/>
            <person name="Spackman E."/>
            <person name="Goraichik I."/>
            <person name="Dimitrov K.M."/>
            <person name="Suarez D.L."/>
            <person name="Swayne D.E."/>
        </authorList>
    </citation>
    <scope>NUCLEOTIDE SEQUENCE [LARGE SCALE GENOMIC DNA]</scope>
</reference>
<dbReference type="GO" id="GO:0006729">
    <property type="term" value="P:tetrahydrobiopterin biosynthetic process"/>
    <property type="evidence" value="ECO:0007669"/>
    <property type="project" value="InterPro"/>
</dbReference>
<evidence type="ECO:0000256" key="2">
    <source>
        <dbReference type="ARBA" id="ARBA00006472"/>
    </source>
</evidence>
<gene>
    <name evidence="6" type="ORF">KASA_0J00913G</name>
</gene>
<dbReference type="OrthoDB" id="277398at2759"/>
<evidence type="ECO:0000256" key="5">
    <source>
        <dbReference type="ARBA" id="ARBA00030497"/>
    </source>
</evidence>
<evidence type="ECO:0000313" key="6">
    <source>
        <dbReference type="EMBL" id="SMN21781.1"/>
    </source>
</evidence>